<name>A0ABD3GJG6_9MARC</name>
<feature type="compositionally biased region" description="Polar residues" evidence="1">
    <location>
        <begin position="153"/>
        <end position="173"/>
    </location>
</feature>
<gene>
    <name evidence="2" type="ORF">R1sor_021263</name>
</gene>
<dbReference type="EMBL" id="JBJQOH010000007">
    <property type="protein sequence ID" value="KAL3678307.1"/>
    <property type="molecule type" value="Genomic_DNA"/>
</dbReference>
<feature type="compositionally biased region" description="Polar residues" evidence="1">
    <location>
        <begin position="114"/>
        <end position="144"/>
    </location>
</feature>
<keyword evidence="3" id="KW-1185">Reference proteome</keyword>
<accession>A0ABD3GJG6</accession>
<feature type="region of interest" description="Disordered" evidence="1">
    <location>
        <begin position="18"/>
        <end position="59"/>
    </location>
</feature>
<sequence>MDSTVTPEHSLASLLAAIDKDAEPLDSPSHQGQEVPERSGAERIPQPPPVEKECVSEDHTIKVTTVDNRLVKRSGRQIRGWRKSLSRRNNQQRYEYATSASVIQDNATSASATQDNATSASATQEYATSASAAKSNEATSAPTTQKDDPESAPATQNHVRQSASPTFSLNDSKTNVSGGGPGRGRVGSTPAKQRTSCTSPARPGASRRAVPKQPAPLPINPNDGQDNEDDEMAEIWRYFAIVIAQTKAKKSEQIDEGVS</sequence>
<evidence type="ECO:0000256" key="1">
    <source>
        <dbReference type="SAM" id="MobiDB-lite"/>
    </source>
</evidence>
<evidence type="ECO:0000313" key="2">
    <source>
        <dbReference type="EMBL" id="KAL3678307.1"/>
    </source>
</evidence>
<organism evidence="2 3">
    <name type="scientific">Riccia sorocarpa</name>
    <dbReference type="NCBI Taxonomy" id="122646"/>
    <lineage>
        <taxon>Eukaryota</taxon>
        <taxon>Viridiplantae</taxon>
        <taxon>Streptophyta</taxon>
        <taxon>Embryophyta</taxon>
        <taxon>Marchantiophyta</taxon>
        <taxon>Marchantiopsida</taxon>
        <taxon>Marchantiidae</taxon>
        <taxon>Marchantiales</taxon>
        <taxon>Ricciaceae</taxon>
        <taxon>Riccia</taxon>
    </lineage>
</organism>
<evidence type="ECO:0000313" key="3">
    <source>
        <dbReference type="Proteomes" id="UP001633002"/>
    </source>
</evidence>
<dbReference type="AlphaFoldDB" id="A0ABD3GJG6"/>
<reference evidence="2 3" key="1">
    <citation type="submission" date="2024-09" db="EMBL/GenBank/DDBJ databases">
        <title>Chromosome-scale assembly of Riccia sorocarpa.</title>
        <authorList>
            <person name="Paukszto L."/>
        </authorList>
    </citation>
    <scope>NUCLEOTIDE SEQUENCE [LARGE SCALE GENOMIC DNA]</scope>
    <source>
        <strain evidence="2">LP-2024</strain>
        <tissue evidence="2">Aerial parts of the thallus</tissue>
    </source>
</reference>
<protein>
    <submittedName>
        <fullName evidence="2">Uncharacterized protein</fullName>
    </submittedName>
</protein>
<comment type="caution">
    <text evidence="2">The sequence shown here is derived from an EMBL/GenBank/DDBJ whole genome shotgun (WGS) entry which is preliminary data.</text>
</comment>
<feature type="region of interest" description="Disordered" evidence="1">
    <location>
        <begin position="114"/>
        <end position="231"/>
    </location>
</feature>
<feature type="compositionally biased region" description="Basic and acidic residues" evidence="1">
    <location>
        <begin position="50"/>
        <end position="59"/>
    </location>
</feature>
<dbReference type="Proteomes" id="UP001633002">
    <property type="component" value="Unassembled WGS sequence"/>
</dbReference>
<proteinExistence type="predicted"/>